<evidence type="ECO:0000256" key="1">
    <source>
        <dbReference type="SAM" id="MobiDB-lite"/>
    </source>
</evidence>
<dbReference type="Gene3D" id="3.60.15.10">
    <property type="entry name" value="Ribonuclease Z/Hydroxyacylglutathione hydrolase-like"/>
    <property type="match status" value="1"/>
</dbReference>
<dbReference type="PANTHER" id="PTHR30619">
    <property type="entry name" value="DNA INTERNALIZATION/COMPETENCE PROTEIN COMEC/REC2"/>
    <property type="match status" value="1"/>
</dbReference>
<feature type="signal peptide" evidence="2">
    <location>
        <begin position="1"/>
        <end position="20"/>
    </location>
</feature>
<dbReference type="PROSITE" id="PS51257">
    <property type="entry name" value="PROKAR_LIPOPROTEIN"/>
    <property type="match status" value="1"/>
</dbReference>
<sequence>MRFKRIAAVFAVMVTALLCACSAPVGSEATSFSGAAQNGMLAVHFIDVGQGDSEFIELPGGETMLIDGGEREYGETVCSYISSLGYSEITYLVATHPHSDHIGGLPQVLADFDVENVYMPNVSSSSAIYGEFLDRVEAEGCMVTQAAASVGVIDENGLCAEFLAPVEDEYSELNNYSAVLKLTYGSTSFLFMGDAEELSEQQITADVSANVIKVGHHGSDTSSSQQFADRVSPQYAVFEVGRDNSYGHPSAETVGRWQNAGAQILRTDLLGNIVITSDGEGLTVNTSQSAETPAETSSQAQTSAETTSAAQKSAEYSYILNTSSKKIHLPDCSYVSDMSEKNKEFTSKSVEQLESEGYTPCKNCMADYDEGHH</sequence>
<dbReference type="InterPro" id="IPR036866">
    <property type="entry name" value="RibonucZ/Hydroxyglut_hydro"/>
</dbReference>
<dbReference type="InterPro" id="IPR035451">
    <property type="entry name" value="Ada-like_dom_sf"/>
</dbReference>
<comment type="caution">
    <text evidence="4">The sequence shown here is derived from an EMBL/GenBank/DDBJ whole genome shotgun (WGS) entry which is preliminary data.</text>
</comment>
<dbReference type="AlphaFoldDB" id="A0A9D1UFD3"/>
<evidence type="ECO:0000313" key="4">
    <source>
        <dbReference type="EMBL" id="HIW85769.1"/>
    </source>
</evidence>
<reference evidence="4" key="1">
    <citation type="journal article" date="2021" name="PeerJ">
        <title>Extensive microbial diversity within the chicken gut microbiome revealed by metagenomics and culture.</title>
        <authorList>
            <person name="Gilroy R."/>
            <person name="Ravi A."/>
            <person name="Getino M."/>
            <person name="Pursley I."/>
            <person name="Horton D.L."/>
            <person name="Alikhan N.F."/>
            <person name="Baker D."/>
            <person name="Gharbi K."/>
            <person name="Hall N."/>
            <person name="Watson M."/>
            <person name="Adriaenssens E.M."/>
            <person name="Foster-Nyarko E."/>
            <person name="Jarju S."/>
            <person name="Secka A."/>
            <person name="Antonio M."/>
            <person name="Oren A."/>
            <person name="Chaudhuri R.R."/>
            <person name="La Ragione R."/>
            <person name="Hildebrand F."/>
            <person name="Pallen M.J."/>
        </authorList>
    </citation>
    <scope>NUCLEOTIDE SEQUENCE</scope>
    <source>
        <strain evidence="4">421</strain>
    </source>
</reference>
<dbReference type="InterPro" id="IPR001279">
    <property type="entry name" value="Metallo-B-lactamas"/>
</dbReference>
<dbReference type="Proteomes" id="UP000824205">
    <property type="component" value="Unassembled WGS sequence"/>
</dbReference>
<gene>
    <name evidence="4" type="ORF">IAA48_04665</name>
</gene>
<name>A0A9D1UFD3_9FIRM</name>
<dbReference type="Gene3D" id="3.40.10.10">
    <property type="entry name" value="DNA Methylphosphotriester Repair Domain"/>
    <property type="match status" value="1"/>
</dbReference>
<dbReference type="InterPro" id="IPR052159">
    <property type="entry name" value="Competence_DNA_uptake"/>
</dbReference>
<dbReference type="SUPFAM" id="SSF56281">
    <property type="entry name" value="Metallo-hydrolase/oxidoreductase"/>
    <property type="match status" value="1"/>
</dbReference>
<feature type="domain" description="Metallo-beta-lactamase" evidence="3">
    <location>
        <begin position="50"/>
        <end position="242"/>
    </location>
</feature>
<reference evidence="4" key="2">
    <citation type="submission" date="2021-04" db="EMBL/GenBank/DDBJ databases">
        <authorList>
            <person name="Gilroy R."/>
        </authorList>
    </citation>
    <scope>NUCLEOTIDE SEQUENCE</scope>
    <source>
        <strain evidence="4">421</strain>
    </source>
</reference>
<feature type="chain" id="PRO_5038986224" evidence="2">
    <location>
        <begin position="21"/>
        <end position="373"/>
    </location>
</feature>
<evidence type="ECO:0000313" key="5">
    <source>
        <dbReference type="Proteomes" id="UP000824205"/>
    </source>
</evidence>
<protein>
    <submittedName>
        <fullName evidence="4">MBL fold metallo-hydrolase</fullName>
    </submittedName>
</protein>
<keyword evidence="2" id="KW-0732">Signal</keyword>
<dbReference type="InterPro" id="IPR035681">
    <property type="entry name" value="ComA-like_MBL"/>
</dbReference>
<dbReference type="SMART" id="SM00849">
    <property type="entry name" value="Lactamase_B"/>
    <property type="match status" value="1"/>
</dbReference>
<organism evidence="4 5">
    <name type="scientific">Candidatus Eubacterium faecipullorum</name>
    <dbReference type="NCBI Taxonomy" id="2838571"/>
    <lineage>
        <taxon>Bacteria</taxon>
        <taxon>Bacillati</taxon>
        <taxon>Bacillota</taxon>
        <taxon>Clostridia</taxon>
        <taxon>Eubacteriales</taxon>
        <taxon>Eubacteriaceae</taxon>
        <taxon>Eubacterium</taxon>
    </lineage>
</organism>
<feature type="compositionally biased region" description="Low complexity" evidence="1">
    <location>
        <begin position="292"/>
        <end position="312"/>
    </location>
</feature>
<evidence type="ECO:0000256" key="2">
    <source>
        <dbReference type="SAM" id="SignalP"/>
    </source>
</evidence>
<dbReference type="SUPFAM" id="SSF57884">
    <property type="entry name" value="Ada DNA repair protein, N-terminal domain (N-Ada 10)"/>
    <property type="match status" value="1"/>
</dbReference>
<proteinExistence type="predicted"/>
<dbReference type="CDD" id="cd07731">
    <property type="entry name" value="ComA-like_MBL-fold"/>
    <property type="match status" value="1"/>
</dbReference>
<evidence type="ECO:0000259" key="3">
    <source>
        <dbReference type="SMART" id="SM00849"/>
    </source>
</evidence>
<dbReference type="EMBL" id="DXGE01000019">
    <property type="protein sequence ID" value="HIW85769.1"/>
    <property type="molecule type" value="Genomic_DNA"/>
</dbReference>
<dbReference type="PANTHER" id="PTHR30619:SF7">
    <property type="entry name" value="BETA-LACTAMASE DOMAIN PROTEIN"/>
    <property type="match status" value="1"/>
</dbReference>
<accession>A0A9D1UFD3</accession>
<feature type="region of interest" description="Disordered" evidence="1">
    <location>
        <begin position="284"/>
        <end position="312"/>
    </location>
</feature>
<dbReference type="Pfam" id="PF00753">
    <property type="entry name" value="Lactamase_B"/>
    <property type="match status" value="1"/>
</dbReference>